<dbReference type="SUPFAM" id="SSF53448">
    <property type="entry name" value="Nucleotide-diphospho-sugar transferases"/>
    <property type="match status" value="1"/>
</dbReference>
<evidence type="ECO:0000313" key="3">
    <source>
        <dbReference type="Proteomes" id="UP000535020"/>
    </source>
</evidence>
<dbReference type="EMBL" id="JACBJI010000003">
    <property type="protein sequence ID" value="NYA70915.1"/>
    <property type="molecule type" value="Genomic_DNA"/>
</dbReference>
<organism evidence="2 3">
    <name type="scientific">Flavobacterium agri</name>
    <dbReference type="NCBI Taxonomy" id="2743471"/>
    <lineage>
        <taxon>Bacteria</taxon>
        <taxon>Pseudomonadati</taxon>
        <taxon>Bacteroidota</taxon>
        <taxon>Flavobacteriia</taxon>
        <taxon>Flavobacteriales</taxon>
        <taxon>Flavobacteriaceae</taxon>
        <taxon>Flavobacterium</taxon>
    </lineage>
</organism>
<comment type="caution">
    <text evidence="2">The sequence shown here is derived from an EMBL/GenBank/DDBJ whole genome shotgun (WGS) entry which is preliminary data.</text>
</comment>
<dbReference type="Proteomes" id="UP000535020">
    <property type="component" value="Unassembled WGS sequence"/>
</dbReference>
<dbReference type="CDD" id="cd00761">
    <property type="entry name" value="Glyco_tranf_GTA_type"/>
    <property type="match status" value="1"/>
</dbReference>
<dbReference type="RefSeq" id="WP_176005729.1">
    <property type="nucleotide sequence ID" value="NZ_JABWMI010000010.1"/>
</dbReference>
<dbReference type="InterPro" id="IPR001173">
    <property type="entry name" value="Glyco_trans_2-like"/>
</dbReference>
<reference evidence="2 3" key="1">
    <citation type="submission" date="2020-07" db="EMBL/GenBank/DDBJ databases">
        <authorList>
            <person name="Sun Q."/>
        </authorList>
    </citation>
    <scope>NUCLEOTIDE SEQUENCE [LARGE SCALE GENOMIC DNA]</scope>
    <source>
        <strain evidence="2 3">MAH-1</strain>
    </source>
</reference>
<dbReference type="Pfam" id="PF00535">
    <property type="entry name" value="Glycos_transf_2"/>
    <property type="match status" value="1"/>
</dbReference>
<name>A0A7Y8Y1Y4_9FLAO</name>
<feature type="domain" description="Glycosyltransferase 2-like" evidence="1">
    <location>
        <begin position="4"/>
        <end position="128"/>
    </location>
</feature>
<sequence>MLAIVIPYYKAVFFEDALESVANQTDKRFRLYIGNDNSPENPTAILDKFRDRFDFEYRFFDTNLGGTSLVSQWERCLAMIRDESWVMILGDDDQLQPNVVGTFHANIDKTEGVNVIRMASVKIDDSGRTISEVYTHPELEKSTDFLFRESRSSLGEYIFRVEKLRATGFADFPLAWYSDLMAVLEISDFGNVLSLDQGVVNIRISGHSISGNKGLQQSKNKAAAAFYLKLCSVYRSRFDSAQLAQLEEKLEKLYVWDKSNLKLFVKIATLHLKYKSPGKIARLVKKAIVAVTRSRRQ</sequence>
<dbReference type="Gene3D" id="3.90.550.10">
    <property type="entry name" value="Spore Coat Polysaccharide Biosynthesis Protein SpsA, Chain A"/>
    <property type="match status" value="1"/>
</dbReference>
<dbReference type="InterPro" id="IPR029044">
    <property type="entry name" value="Nucleotide-diphossugar_trans"/>
</dbReference>
<keyword evidence="2" id="KW-0808">Transferase</keyword>
<accession>A0A7Y8Y1Y4</accession>
<dbReference type="AlphaFoldDB" id="A0A7Y8Y1Y4"/>
<protein>
    <submittedName>
        <fullName evidence="2">Glycosyltransferase family 2 protein</fullName>
    </submittedName>
</protein>
<gene>
    <name evidence="2" type="ORF">HZF10_08295</name>
</gene>
<dbReference type="GO" id="GO:0016740">
    <property type="term" value="F:transferase activity"/>
    <property type="evidence" value="ECO:0007669"/>
    <property type="project" value="UniProtKB-KW"/>
</dbReference>
<proteinExistence type="predicted"/>
<keyword evidence="3" id="KW-1185">Reference proteome</keyword>
<evidence type="ECO:0000313" key="2">
    <source>
        <dbReference type="EMBL" id="NYA70915.1"/>
    </source>
</evidence>
<evidence type="ECO:0000259" key="1">
    <source>
        <dbReference type="Pfam" id="PF00535"/>
    </source>
</evidence>